<dbReference type="eggNOG" id="COG2440">
    <property type="taxonomic scope" value="Bacteria"/>
</dbReference>
<evidence type="ECO:0000313" key="7">
    <source>
        <dbReference type="Proteomes" id="UP000029579"/>
    </source>
</evidence>
<dbReference type="PANTHER" id="PTHR43082">
    <property type="entry name" value="FERREDOXIN-LIKE"/>
    <property type="match status" value="1"/>
</dbReference>
<gene>
    <name evidence="6" type="ORF">HMPREF1630_07675</name>
</gene>
<organism evidence="6 7">
    <name type="scientific">Anaerococcus lactolyticus S7-1-13</name>
    <dbReference type="NCBI Taxonomy" id="1284686"/>
    <lineage>
        <taxon>Bacteria</taxon>
        <taxon>Bacillati</taxon>
        <taxon>Bacillota</taxon>
        <taxon>Tissierellia</taxon>
        <taxon>Tissierellales</taxon>
        <taxon>Peptoniphilaceae</taxon>
        <taxon>Anaerococcus</taxon>
    </lineage>
</organism>
<dbReference type="PANTHER" id="PTHR43082:SF3">
    <property type="entry name" value="FERREDOXIN-LIKE PROTEIN YDIT"/>
    <property type="match status" value="1"/>
</dbReference>
<evidence type="ECO:0000256" key="5">
    <source>
        <dbReference type="ARBA" id="ARBA00023014"/>
    </source>
</evidence>
<keyword evidence="2" id="KW-0479">Metal-binding</keyword>
<dbReference type="OrthoDB" id="9800260at2"/>
<dbReference type="RefSeq" id="WP_004828333.1">
    <property type="nucleotide sequence ID" value="NZ_JRMW01000040.1"/>
</dbReference>
<evidence type="ECO:0000256" key="4">
    <source>
        <dbReference type="ARBA" id="ARBA00023004"/>
    </source>
</evidence>
<keyword evidence="1" id="KW-0813">Transport</keyword>
<dbReference type="GO" id="GO:0005506">
    <property type="term" value="F:iron ion binding"/>
    <property type="evidence" value="ECO:0007669"/>
    <property type="project" value="InterPro"/>
</dbReference>
<dbReference type="SUPFAM" id="SSF54862">
    <property type="entry name" value="4Fe-4S ferredoxins"/>
    <property type="match status" value="1"/>
</dbReference>
<evidence type="ECO:0000256" key="3">
    <source>
        <dbReference type="ARBA" id="ARBA00022982"/>
    </source>
</evidence>
<protein>
    <submittedName>
        <fullName evidence="6">Ferredoxin</fullName>
    </submittedName>
</protein>
<dbReference type="EMBL" id="JRMW01000040">
    <property type="protein sequence ID" value="KGF03316.1"/>
    <property type="molecule type" value="Genomic_DNA"/>
</dbReference>
<evidence type="ECO:0000313" key="6">
    <source>
        <dbReference type="EMBL" id="KGF03316.1"/>
    </source>
</evidence>
<dbReference type="PIRSF" id="PIRSF036548">
    <property type="entry name" value="Fdx_FixX"/>
    <property type="match status" value="1"/>
</dbReference>
<dbReference type="Proteomes" id="UP000029579">
    <property type="component" value="Unassembled WGS sequence"/>
</dbReference>
<dbReference type="AlphaFoldDB" id="A0A095X0V2"/>
<dbReference type="InterPro" id="IPR012206">
    <property type="entry name" value="Fd_FixX"/>
</dbReference>
<proteinExistence type="predicted"/>
<keyword evidence="3" id="KW-0249">Electron transport</keyword>
<keyword evidence="5" id="KW-0411">Iron-sulfur</keyword>
<evidence type="ECO:0000256" key="1">
    <source>
        <dbReference type="ARBA" id="ARBA00022448"/>
    </source>
</evidence>
<accession>A0A095X0V2</accession>
<name>A0A095X0V2_9FIRM</name>
<reference evidence="6 7" key="1">
    <citation type="submission" date="2014-07" db="EMBL/GenBank/DDBJ databases">
        <authorList>
            <person name="McCorrison J."/>
            <person name="Sanka R."/>
            <person name="Torralba M."/>
            <person name="Gillis M."/>
            <person name="Haft D.H."/>
            <person name="Methe B."/>
            <person name="Sutton G."/>
            <person name="Nelson K.E."/>
        </authorList>
    </citation>
    <scope>NUCLEOTIDE SEQUENCE [LARGE SCALE GENOMIC DNA]</scope>
    <source>
        <strain evidence="6 7">S7-1-13</strain>
    </source>
</reference>
<comment type="caution">
    <text evidence="6">The sequence shown here is derived from an EMBL/GenBank/DDBJ whole genome shotgun (WGS) entry which is preliminary data.</text>
</comment>
<evidence type="ECO:0000256" key="2">
    <source>
        <dbReference type="ARBA" id="ARBA00022723"/>
    </source>
</evidence>
<sequence>MKRMSVEDKLGLNIYHTDEFNSHIDVDLEFKDEDEINKLILACPAACYTYVDGVFGFSHLGCLECGTCRVLSHGKIVKDWKHPQGEVGVTFRQG</sequence>
<dbReference type="GO" id="GO:0051536">
    <property type="term" value="F:iron-sulfur cluster binding"/>
    <property type="evidence" value="ECO:0007669"/>
    <property type="project" value="UniProtKB-KW"/>
</dbReference>
<keyword evidence="4" id="KW-0408">Iron</keyword>